<reference evidence="6" key="1">
    <citation type="journal article" date="2019" name="Int. J. Syst. Evol. Microbiol.">
        <title>The Global Catalogue of Microorganisms (GCM) 10K type strain sequencing project: providing services to taxonomists for standard genome sequencing and annotation.</title>
        <authorList>
            <consortium name="The Broad Institute Genomics Platform"/>
            <consortium name="The Broad Institute Genome Sequencing Center for Infectious Disease"/>
            <person name="Wu L."/>
            <person name="Ma J."/>
        </authorList>
    </citation>
    <scope>NUCLEOTIDE SEQUENCE [LARGE SCALE GENOMIC DNA]</scope>
    <source>
        <strain evidence="6">CGMCC 1.16444</strain>
    </source>
</reference>
<dbReference type="SMART" id="SM00419">
    <property type="entry name" value="HTH_CRP"/>
    <property type="match status" value="1"/>
</dbReference>
<keyword evidence="3" id="KW-0804">Transcription</keyword>
<dbReference type="InterPro" id="IPR018490">
    <property type="entry name" value="cNMP-bd_dom_sf"/>
</dbReference>
<dbReference type="Proteomes" id="UP001595796">
    <property type="component" value="Unassembled WGS sequence"/>
</dbReference>
<keyword evidence="6" id="KW-1185">Reference proteome</keyword>
<dbReference type="InterPro" id="IPR036388">
    <property type="entry name" value="WH-like_DNA-bd_sf"/>
</dbReference>
<dbReference type="CDD" id="cd00038">
    <property type="entry name" value="CAP_ED"/>
    <property type="match status" value="1"/>
</dbReference>
<dbReference type="SUPFAM" id="SSF46785">
    <property type="entry name" value="Winged helix' DNA-binding domain"/>
    <property type="match status" value="1"/>
</dbReference>
<dbReference type="EMBL" id="JBHSJF010000006">
    <property type="protein sequence ID" value="MFC5068879.1"/>
    <property type="molecule type" value="Genomic_DNA"/>
</dbReference>
<evidence type="ECO:0000256" key="1">
    <source>
        <dbReference type="ARBA" id="ARBA00023015"/>
    </source>
</evidence>
<organism evidence="5 6">
    <name type="scientific">Flaviflagellibacter deserti</name>
    <dbReference type="NCBI Taxonomy" id="2267266"/>
    <lineage>
        <taxon>Bacteria</taxon>
        <taxon>Pseudomonadati</taxon>
        <taxon>Pseudomonadota</taxon>
        <taxon>Alphaproteobacteria</taxon>
        <taxon>Hyphomicrobiales</taxon>
        <taxon>Flaviflagellibacter</taxon>
    </lineage>
</organism>
<evidence type="ECO:0000313" key="5">
    <source>
        <dbReference type="EMBL" id="MFC5068879.1"/>
    </source>
</evidence>
<dbReference type="InterPro" id="IPR014710">
    <property type="entry name" value="RmlC-like_jellyroll"/>
</dbReference>
<dbReference type="PROSITE" id="PS51063">
    <property type="entry name" value="HTH_CRP_2"/>
    <property type="match status" value="1"/>
</dbReference>
<evidence type="ECO:0000256" key="3">
    <source>
        <dbReference type="ARBA" id="ARBA00023163"/>
    </source>
</evidence>
<protein>
    <submittedName>
        <fullName evidence="5">Crp/Fnr family transcriptional regulator</fullName>
    </submittedName>
</protein>
<keyword evidence="2" id="KW-0238">DNA-binding</keyword>
<evidence type="ECO:0000256" key="2">
    <source>
        <dbReference type="ARBA" id="ARBA00023125"/>
    </source>
</evidence>
<dbReference type="InterPro" id="IPR012318">
    <property type="entry name" value="HTH_CRP"/>
</dbReference>
<sequence length="242" mass="27682">MSPQSSPAYPLIRKLESIYNLSSAEYEALMALPILARSIRPDQDIARDHDRPSQCCILLDGLLYRYKLLEEGKRQIFSFHISGDIPDLQSLHLQVMDHNIGTVVSSVVAFVPHETMNRLIDDHPRIRNALWRDTLIEAAVFREWMAGLGRREAYGRISHFICELFVRYQAIGLANGYKVELPLTQEKMGDALGLSTVHVNRTLQAMRTDGLIRWYRGHLNITDWSGLKKAGAFDATYLHLRH</sequence>
<evidence type="ECO:0000259" key="4">
    <source>
        <dbReference type="PROSITE" id="PS51063"/>
    </source>
</evidence>
<dbReference type="InterPro" id="IPR036390">
    <property type="entry name" value="WH_DNA-bd_sf"/>
</dbReference>
<dbReference type="Pfam" id="PF00027">
    <property type="entry name" value="cNMP_binding"/>
    <property type="match status" value="1"/>
</dbReference>
<dbReference type="InterPro" id="IPR000595">
    <property type="entry name" value="cNMP-bd_dom"/>
</dbReference>
<evidence type="ECO:0000313" key="6">
    <source>
        <dbReference type="Proteomes" id="UP001595796"/>
    </source>
</evidence>
<comment type="caution">
    <text evidence="5">The sequence shown here is derived from an EMBL/GenBank/DDBJ whole genome shotgun (WGS) entry which is preliminary data.</text>
</comment>
<feature type="domain" description="HTH crp-type" evidence="4">
    <location>
        <begin position="151"/>
        <end position="225"/>
    </location>
</feature>
<dbReference type="Pfam" id="PF13545">
    <property type="entry name" value="HTH_Crp_2"/>
    <property type="match status" value="1"/>
</dbReference>
<dbReference type="Gene3D" id="1.10.10.10">
    <property type="entry name" value="Winged helix-like DNA-binding domain superfamily/Winged helix DNA-binding domain"/>
    <property type="match status" value="1"/>
</dbReference>
<name>A0ABV9Z5S4_9HYPH</name>
<proteinExistence type="predicted"/>
<gene>
    <name evidence="5" type="ORF">ACFPFW_12760</name>
</gene>
<accession>A0ABV9Z5S4</accession>
<dbReference type="SUPFAM" id="SSF51206">
    <property type="entry name" value="cAMP-binding domain-like"/>
    <property type="match status" value="1"/>
</dbReference>
<dbReference type="Gene3D" id="2.60.120.10">
    <property type="entry name" value="Jelly Rolls"/>
    <property type="match status" value="1"/>
</dbReference>
<keyword evidence="1" id="KW-0805">Transcription regulation</keyword>